<dbReference type="GO" id="GO:0004222">
    <property type="term" value="F:metalloendopeptidase activity"/>
    <property type="evidence" value="ECO:0007669"/>
    <property type="project" value="TreeGrafter"/>
</dbReference>
<reference evidence="3" key="1">
    <citation type="journal article" date="2019" name="bioRxiv">
        <title>Genome diversification in globally distributed novel marine Proteobacteria is linked to environmental adaptation.</title>
        <authorList>
            <person name="Zhou Z."/>
            <person name="Tran P.Q."/>
            <person name="Kieft K."/>
            <person name="Anantharaman K."/>
        </authorList>
    </citation>
    <scope>NUCLEOTIDE SEQUENCE [LARGE SCALE GENOMIC DNA]</scope>
</reference>
<feature type="domain" description="M23ase beta-sheet core" evidence="1">
    <location>
        <begin position="67"/>
        <end position="163"/>
    </location>
</feature>
<comment type="caution">
    <text evidence="2">The sequence shown here is derived from an EMBL/GenBank/DDBJ whole genome shotgun (WGS) entry which is preliminary data.</text>
</comment>
<evidence type="ECO:0000259" key="1">
    <source>
        <dbReference type="Pfam" id="PF01551"/>
    </source>
</evidence>
<dbReference type="InterPro" id="IPR016047">
    <property type="entry name" value="M23ase_b-sheet_dom"/>
</dbReference>
<dbReference type="PANTHER" id="PTHR21666:SF270">
    <property type="entry name" value="MUREIN HYDROLASE ACTIVATOR ENVC"/>
    <property type="match status" value="1"/>
</dbReference>
<evidence type="ECO:0000313" key="3">
    <source>
        <dbReference type="Proteomes" id="UP000589132"/>
    </source>
</evidence>
<accession>A0A7J4CYY1</accession>
<organism evidence="2 3">
    <name type="scientific">Marine Group III euryarchaeote</name>
    <dbReference type="NCBI Taxonomy" id="2173149"/>
    <lineage>
        <taxon>Archaea</taxon>
        <taxon>Methanobacteriati</taxon>
        <taxon>Thermoplasmatota</taxon>
        <taxon>Thermoplasmata</taxon>
        <taxon>Candidatus Thermoprofundales</taxon>
    </lineage>
</organism>
<dbReference type="PANTHER" id="PTHR21666">
    <property type="entry name" value="PEPTIDASE-RELATED"/>
    <property type="match status" value="1"/>
</dbReference>
<protein>
    <submittedName>
        <fullName evidence="2">Peptidase M23</fullName>
    </submittedName>
</protein>
<dbReference type="Gene3D" id="2.70.70.10">
    <property type="entry name" value="Glucose Permease (Domain IIA)"/>
    <property type="match status" value="1"/>
</dbReference>
<dbReference type="InterPro" id="IPR050570">
    <property type="entry name" value="Cell_wall_metabolism_enzyme"/>
</dbReference>
<dbReference type="CDD" id="cd12797">
    <property type="entry name" value="M23_peptidase"/>
    <property type="match status" value="1"/>
</dbReference>
<gene>
    <name evidence="2" type="ORF">EYO15_01430</name>
</gene>
<evidence type="ECO:0000313" key="2">
    <source>
        <dbReference type="EMBL" id="HIA97829.1"/>
    </source>
</evidence>
<dbReference type="InterPro" id="IPR011055">
    <property type="entry name" value="Dup_hybrid_motif"/>
</dbReference>
<sequence length="200" mass="21947">MKAGTIFMIDWNTGNFHPVVILPEKYTVLDLSGGLWTPSRTEFSIGKYDEVRPNMYNADIFAGVRNIHMGVDIGGPIGTLCMAFMDGEVSHFGYNPEPGDYGHVVITKHNISGTTVWALYGHLDADSVNDKSVGQILNAGDTIARFGAHHENGGWEPHLHLQLSLLEPETHDLPGVVAPEDRAQALLDYPDPRLVLGPIY</sequence>
<dbReference type="Pfam" id="PF01551">
    <property type="entry name" value="Peptidase_M23"/>
    <property type="match status" value="1"/>
</dbReference>
<dbReference type="AlphaFoldDB" id="A0A7J4CYY1"/>
<proteinExistence type="predicted"/>
<dbReference type="SUPFAM" id="SSF51261">
    <property type="entry name" value="Duplicated hybrid motif"/>
    <property type="match status" value="1"/>
</dbReference>
<dbReference type="Proteomes" id="UP000589132">
    <property type="component" value="Unassembled WGS sequence"/>
</dbReference>
<dbReference type="EMBL" id="DTTC01000074">
    <property type="protein sequence ID" value="HIA97829.1"/>
    <property type="molecule type" value="Genomic_DNA"/>
</dbReference>
<name>A0A7J4CYY1_9ARCH</name>